<dbReference type="CDD" id="cd02199">
    <property type="entry name" value="YjgF_YER057c_UK114_like_1"/>
    <property type="match status" value="1"/>
</dbReference>
<dbReference type="Proteomes" id="UP000217076">
    <property type="component" value="Unassembled WGS sequence"/>
</dbReference>
<evidence type="ECO:0000313" key="2">
    <source>
        <dbReference type="EMBL" id="SDG56822.1"/>
    </source>
</evidence>
<dbReference type="PANTHER" id="PTHR43760:SF1">
    <property type="entry name" value="ENDORIBONUCLEASE L-PSP_CHORISMATE MUTASE-LIKE DOMAIN-CONTAINING PROTEIN"/>
    <property type="match status" value="1"/>
</dbReference>
<keyword evidence="3" id="KW-1185">Reference proteome</keyword>
<dbReference type="Pfam" id="PF14588">
    <property type="entry name" value="YjgF_endoribonc"/>
    <property type="match status" value="1"/>
</dbReference>
<proteinExistence type="predicted"/>
<protein>
    <submittedName>
        <fullName evidence="2">Enamine deaminase RidA, house cleaning of reactive enamine intermediates, YjgF/YER057c/UK114 family</fullName>
    </submittedName>
</protein>
<gene>
    <name evidence="2" type="ORF">SAMN05421742_101598</name>
</gene>
<dbReference type="EMBL" id="FNCV01000001">
    <property type="protein sequence ID" value="SDG56822.1"/>
    <property type="molecule type" value="Genomic_DNA"/>
</dbReference>
<reference evidence="3" key="1">
    <citation type="submission" date="2016-10" db="EMBL/GenBank/DDBJ databases">
        <authorList>
            <person name="Varghese N."/>
            <person name="Submissions S."/>
        </authorList>
    </citation>
    <scope>NUCLEOTIDE SEQUENCE [LARGE SCALE GENOMIC DNA]</scope>
    <source>
        <strain evidence="3">930I</strain>
    </source>
</reference>
<dbReference type="STRING" id="83401.SAMN05421742_101598"/>
<feature type="domain" description="Endoribonuclease L-PSP/chorismate mutase-like" evidence="1">
    <location>
        <begin position="7"/>
        <end position="142"/>
    </location>
</feature>
<name>A0A1G7VAJ3_9PROT</name>
<dbReference type="RefSeq" id="WP_092615113.1">
    <property type="nucleotide sequence ID" value="NZ_FNCV01000001.1"/>
</dbReference>
<dbReference type="Gene3D" id="3.30.1330.40">
    <property type="entry name" value="RutC-like"/>
    <property type="match status" value="1"/>
</dbReference>
<dbReference type="OrthoDB" id="9806350at2"/>
<dbReference type="InterPro" id="IPR035959">
    <property type="entry name" value="RutC-like_sf"/>
</dbReference>
<dbReference type="SUPFAM" id="SSF55298">
    <property type="entry name" value="YjgF-like"/>
    <property type="match status" value="1"/>
</dbReference>
<dbReference type="InterPro" id="IPR013813">
    <property type="entry name" value="Endoribo_LPSP/chorism_mut-like"/>
</dbReference>
<evidence type="ECO:0000313" key="3">
    <source>
        <dbReference type="Proteomes" id="UP000217076"/>
    </source>
</evidence>
<sequence length="155" mass="16005">MPSAIDARLAELGLELPLAAAPVANYVPFVIEGRLLAISGQIPLTAEGPRYLGRLGDTLSLEEGQAAARLCGLNIIAQARAALDGNLDRVRRIVRLGGFVAATADFTDHPKVINGASDLMVEVFGDAGRHSRAATGAASLPLGVGVEIDALIAID</sequence>
<dbReference type="AlphaFoldDB" id="A0A1G7VAJ3"/>
<accession>A0A1G7VAJ3</accession>
<dbReference type="PANTHER" id="PTHR43760">
    <property type="entry name" value="ENDORIBONUCLEASE-RELATED"/>
    <property type="match status" value="1"/>
</dbReference>
<evidence type="ECO:0000259" key="1">
    <source>
        <dbReference type="Pfam" id="PF14588"/>
    </source>
</evidence>
<organism evidence="2 3">
    <name type="scientific">Roseospirillum parvum</name>
    <dbReference type="NCBI Taxonomy" id="83401"/>
    <lineage>
        <taxon>Bacteria</taxon>
        <taxon>Pseudomonadati</taxon>
        <taxon>Pseudomonadota</taxon>
        <taxon>Alphaproteobacteria</taxon>
        <taxon>Rhodospirillales</taxon>
        <taxon>Rhodospirillaceae</taxon>
        <taxon>Roseospirillum</taxon>
    </lineage>
</organism>